<accession>A0A0E9XU00</accession>
<dbReference type="EMBL" id="GBXM01002701">
    <property type="protein sequence ID" value="JAI05877.1"/>
    <property type="molecule type" value="Transcribed_RNA"/>
</dbReference>
<protein>
    <submittedName>
        <fullName evidence="2">Uncharacterized protein</fullName>
    </submittedName>
</protein>
<feature type="transmembrane region" description="Helical" evidence="1">
    <location>
        <begin position="17"/>
        <end position="42"/>
    </location>
</feature>
<keyword evidence="1" id="KW-0472">Membrane</keyword>
<name>A0A0E9XU00_ANGAN</name>
<keyword evidence="1" id="KW-1133">Transmembrane helix</keyword>
<reference evidence="2" key="1">
    <citation type="submission" date="2014-11" db="EMBL/GenBank/DDBJ databases">
        <authorList>
            <person name="Amaro Gonzalez C."/>
        </authorList>
    </citation>
    <scope>NUCLEOTIDE SEQUENCE</scope>
</reference>
<sequence>MWIWELEVRVDVDARPLVLVCHFDILLVLFSVLQEMGFWLLVGSHFRGHMTKAGI</sequence>
<dbReference type="AlphaFoldDB" id="A0A0E9XU00"/>
<keyword evidence="1" id="KW-0812">Transmembrane</keyword>
<evidence type="ECO:0000313" key="2">
    <source>
        <dbReference type="EMBL" id="JAI05877.1"/>
    </source>
</evidence>
<proteinExistence type="predicted"/>
<evidence type="ECO:0000256" key="1">
    <source>
        <dbReference type="SAM" id="Phobius"/>
    </source>
</evidence>
<reference evidence="2" key="2">
    <citation type="journal article" date="2015" name="Fish Shellfish Immunol.">
        <title>Early steps in the European eel (Anguilla anguilla)-Vibrio vulnificus interaction in the gills: Role of the RtxA13 toxin.</title>
        <authorList>
            <person name="Callol A."/>
            <person name="Pajuelo D."/>
            <person name="Ebbesson L."/>
            <person name="Teles M."/>
            <person name="MacKenzie S."/>
            <person name="Amaro C."/>
        </authorList>
    </citation>
    <scope>NUCLEOTIDE SEQUENCE</scope>
</reference>
<organism evidence="2">
    <name type="scientific">Anguilla anguilla</name>
    <name type="common">European freshwater eel</name>
    <name type="synonym">Muraena anguilla</name>
    <dbReference type="NCBI Taxonomy" id="7936"/>
    <lineage>
        <taxon>Eukaryota</taxon>
        <taxon>Metazoa</taxon>
        <taxon>Chordata</taxon>
        <taxon>Craniata</taxon>
        <taxon>Vertebrata</taxon>
        <taxon>Euteleostomi</taxon>
        <taxon>Actinopterygii</taxon>
        <taxon>Neopterygii</taxon>
        <taxon>Teleostei</taxon>
        <taxon>Anguilliformes</taxon>
        <taxon>Anguillidae</taxon>
        <taxon>Anguilla</taxon>
    </lineage>
</organism>